<comment type="subcellular location">
    <subcellularLocation>
        <location evidence="1">Cell membrane</location>
        <topology evidence="1">Multi-pass membrane protein</topology>
    </subcellularLocation>
</comment>
<organism evidence="22 23">
    <name type="scientific">Candidatus Uhrbacteria bacterium GW2011_GWF2_46_218</name>
    <dbReference type="NCBI Taxonomy" id="1619001"/>
    <lineage>
        <taxon>Bacteria</taxon>
        <taxon>Candidatus Uhriibacteriota</taxon>
    </lineage>
</organism>
<dbReference type="NCBIfam" id="TIGR02614">
    <property type="entry name" value="ftsW"/>
    <property type="match status" value="1"/>
</dbReference>
<dbReference type="EC" id="2.4.99.28" evidence="19"/>
<keyword evidence="6" id="KW-0808">Transferase</keyword>
<dbReference type="GO" id="GO:0009252">
    <property type="term" value="P:peptidoglycan biosynthetic process"/>
    <property type="evidence" value="ECO:0007669"/>
    <property type="project" value="UniProtKB-KW"/>
</dbReference>
<evidence type="ECO:0000256" key="13">
    <source>
        <dbReference type="ARBA" id="ARBA00023316"/>
    </source>
</evidence>
<dbReference type="Pfam" id="PF01098">
    <property type="entry name" value="FTSW_RODA_SPOVE"/>
    <property type="match status" value="1"/>
</dbReference>
<evidence type="ECO:0000256" key="17">
    <source>
        <dbReference type="ARBA" id="ARBA00041185"/>
    </source>
</evidence>
<keyword evidence="9" id="KW-0573">Peptidoglycan synthesis</keyword>
<keyword evidence="13" id="KW-0961">Cell wall biogenesis/degradation</keyword>
<evidence type="ECO:0000256" key="11">
    <source>
        <dbReference type="ARBA" id="ARBA00023136"/>
    </source>
</evidence>
<evidence type="ECO:0000256" key="8">
    <source>
        <dbReference type="ARBA" id="ARBA00022960"/>
    </source>
</evidence>
<dbReference type="GO" id="GO:0015648">
    <property type="term" value="F:lipid-linked peptidoglycan transporter activity"/>
    <property type="evidence" value="ECO:0007669"/>
    <property type="project" value="TreeGrafter"/>
</dbReference>
<reference evidence="22 23" key="1">
    <citation type="journal article" date="2015" name="Nature">
        <title>rRNA introns, odd ribosomes, and small enigmatic genomes across a large radiation of phyla.</title>
        <authorList>
            <person name="Brown C.T."/>
            <person name="Hug L.A."/>
            <person name="Thomas B.C."/>
            <person name="Sharon I."/>
            <person name="Castelle C.J."/>
            <person name="Singh A."/>
            <person name="Wilkins M.J."/>
            <person name="Williams K.H."/>
            <person name="Banfield J.F."/>
        </authorList>
    </citation>
    <scope>NUCLEOTIDE SEQUENCE [LARGE SCALE GENOMIC DNA]</scope>
</reference>
<evidence type="ECO:0000256" key="20">
    <source>
        <dbReference type="ARBA" id="ARBA00049902"/>
    </source>
</evidence>
<feature type="transmembrane region" description="Helical" evidence="21">
    <location>
        <begin position="175"/>
        <end position="208"/>
    </location>
</feature>
<name>A0A0G1RWB6_9BACT</name>
<comment type="similarity">
    <text evidence="16">Belongs to the SEDS family. FtsW subfamily.</text>
</comment>
<dbReference type="AlphaFoldDB" id="A0A0G1RWB6"/>
<feature type="transmembrane region" description="Helical" evidence="21">
    <location>
        <begin position="105"/>
        <end position="131"/>
    </location>
</feature>
<evidence type="ECO:0000256" key="21">
    <source>
        <dbReference type="SAM" id="Phobius"/>
    </source>
</evidence>
<keyword evidence="4" id="KW-0132">Cell division</keyword>
<keyword evidence="8" id="KW-0133">Cell shape</keyword>
<dbReference type="InterPro" id="IPR001182">
    <property type="entry name" value="FtsW/RodA"/>
</dbReference>
<evidence type="ECO:0000256" key="15">
    <source>
        <dbReference type="ARBA" id="ARBA00033270"/>
    </source>
</evidence>
<dbReference type="GO" id="GO:0005886">
    <property type="term" value="C:plasma membrane"/>
    <property type="evidence" value="ECO:0007669"/>
    <property type="project" value="UniProtKB-SubCell"/>
</dbReference>
<evidence type="ECO:0000256" key="2">
    <source>
        <dbReference type="ARBA" id="ARBA00004752"/>
    </source>
</evidence>
<comment type="caution">
    <text evidence="22">The sequence shown here is derived from an EMBL/GenBank/DDBJ whole genome shotgun (WGS) entry which is preliminary data.</text>
</comment>
<dbReference type="GO" id="GO:0032153">
    <property type="term" value="C:cell division site"/>
    <property type="evidence" value="ECO:0007669"/>
    <property type="project" value="TreeGrafter"/>
</dbReference>
<dbReference type="GO" id="GO:0008955">
    <property type="term" value="F:peptidoglycan glycosyltransferase activity"/>
    <property type="evidence" value="ECO:0007669"/>
    <property type="project" value="UniProtKB-EC"/>
</dbReference>
<feature type="transmembrane region" description="Helical" evidence="21">
    <location>
        <begin position="76"/>
        <end position="99"/>
    </location>
</feature>
<evidence type="ECO:0000256" key="10">
    <source>
        <dbReference type="ARBA" id="ARBA00022989"/>
    </source>
</evidence>
<keyword evidence="7 21" id="KW-0812">Transmembrane</keyword>
<sequence length="373" mass="40090">MTRGSGHVDYSFLSIVGAIILFGLIMLVSASAPEGYREFFDSYYYVKHQLIFGFIPGLAGLLLFSRIPYTFWRKHAWNLLIISIVLLVIVFIPGISAGIGTAHSWISVAGVFSIQPSEIVKLTFLFYLAGWLSQRGKRAVEDVHGGLLPFVGVLGTIMLLMILQPDTGTMFIIAAMALVVYFVAGAPLAYVLGLFGAGLGGLSLLISFSPYRAARFTTFLHPELDPQGIGYHINQALLAIGTGGFLGLGYGHSRQKFEYLPEAINDSIFAIIAEEMGFILAVGLLLLFVAFVWRAVAIAKAAPDDFAKYVTVGITAWIALQAIVNIGSMVSLLPMTGVPLPFISYGGTSLAVAMSAVGVVLNISKHTKNSSIV</sequence>
<dbReference type="Proteomes" id="UP000034705">
    <property type="component" value="Unassembled WGS sequence"/>
</dbReference>
<evidence type="ECO:0000256" key="19">
    <source>
        <dbReference type="ARBA" id="ARBA00044770"/>
    </source>
</evidence>
<keyword evidence="10 21" id="KW-1133">Transmembrane helix</keyword>
<feature type="transmembrane region" description="Helical" evidence="21">
    <location>
        <begin position="12"/>
        <end position="32"/>
    </location>
</feature>
<keyword evidence="5" id="KW-0328">Glycosyltransferase</keyword>
<gene>
    <name evidence="22" type="ORF">UX45_C0002G0060</name>
</gene>
<dbReference type="GO" id="GO:0051301">
    <property type="term" value="P:cell division"/>
    <property type="evidence" value="ECO:0007669"/>
    <property type="project" value="UniProtKB-KW"/>
</dbReference>
<evidence type="ECO:0000256" key="9">
    <source>
        <dbReference type="ARBA" id="ARBA00022984"/>
    </source>
</evidence>
<evidence type="ECO:0000256" key="4">
    <source>
        <dbReference type="ARBA" id="ARBA00022618"/>
    </source>
</evidence>
<evidence type="ECO:0000313" key="23">
    <source>
        <dbReference type="Proteomes" id="UP000034705"/>
    </source>
</evidence>
<dbReference type="InterPro" id="IPR013437">
    <property type="entry name" value="FtsW"/>
</dbReference>
<feature type="transmembrane region" description="Helical" evidence="21">
    <location>
        <begin position="229"/>
        <end position="248"/>
    </location>
</feature>
<evidence type="ECO:0000313" key="22">
    <source>
        <dbReference type="EMBL" id="KKU34263.1"/>
    </source>
</evidence>
<evidence type="ECO:0000256" key="3">
    <source>
        <dbReference type="ARBA" id="ARBA00022475"/>
    </source>
</evidence>
<evidence type="ECO:0000256" key="14">
    <source>
        <dbReference type="ARBA" id="ARBA00032370"/>
    </source>
</evidence>
<proteinExistence type="inferred from homology"/>
<comment type="pathway">
    <text evidence="2">Cell wall biogenesis; peptidoglycan biosynthesis.</text>
</comment>
<feature type="transmembrane region" description="Helical" evidence="21">
    <location>
        <begin position="309"/>
        <end position="330"/>
    </location>
</feature>
<feature type="transmembrane region" description="Helical" evidence="21">
    <location>
        <begin position="44"/>
        <end position="64"/>
    </location>
</feature>
<feature type="transmembrane region" description="Helical" evidence="21">
    <location>
        <begin position="342"/>
        <end position="363"/>
    </location>
</feature>
<keyword evidence="12" id="KW-0131">Cell cycle</keyword>
<dbReference type="GO" id="GO:0071555">
    <property type="term" value="P:cell wall organization"/>
    <property type="evidence" value="ECO:0007669"/>
    <property type="project" value="UniProtKB-KW"/>
</dbReference>
<evidence type="ECO:0000256" key="18">
    <source>
        <dbReference type="ARBA" id="ARBA00041418"/>
    </source>
</evidence>
<dbReference type="PANTHER" id="PTHR30474">
    <property type="entry name" value="CELL CYCLE PROTEIN"/>
    <property type="match status" value="1"/>
</dbReference>
<keyword evidence="3" id="KW-1003">Cell membrane</keyword>
<keyword evidence="11 21" id="KW-0472">Membrane</keyword>
<evidence type="ECO:0000256" key="16">
    <source>
        <dbReference type="ARBA" id="ARBA00038053"/>
    </source>
</evidence>
<evidence type="ECO:0000256" key="5">
    <source>
        <dbReference type="ARBA" id="ARBA00022676"/>
    </source>
</evidence>
<protein>
    <recommendedName>
        <fullName evidence="17">Probable peptidoglycan glycosyltransferase FtsW</fullName>
        <ecNumber evidence="19">2.4.99.28</ecNumber>
    </recommendedName>
    <alternativeName>
        <fullName evidence="18">Cell division protein FtsW</fullName>
    </alternativeName>
    <alternativeName>
        <fullName evidence="15">Cell wall polymerase</fullName>
    </alternativeName>
    <alternativeName>
        <fullName evidence="14">Peptidoglycan polymerase</fullName>
    </alternativeName>
</protein>
<dbReference type="GO" id="GO:0008360">
    <property type="term" value="P:regulation of cell shape"/>
    <property type="evidence" value="ECO:0007669"/>
    <property type="project" value="UniProtKB-KW"/>
</dbReference>
<evidence type="ECO:0000256" key="6">
    <source>
        <dbReference type="ARBA" id="ARBA00022679"/>
    </source>
</evidence>
<comment type="catalytic activity">
    <reaction evidence="20">
        <text>[GlcNAc-(1-&gt;4)-Mur2Ac(oyl-L-Ala-gamma-D-Glu-L-Lys-D-Ala-D-Ala)](n)-di-trans,octa-cis-undecaprenyl diphosphate + beta-D-GlcNAc-(1-&gt;4)-Mur2Ac(oyl-L-Ala-gamma-D-Glu-L-Lys-D-Ala-D-Ala)-di-trans,octa-cis-undecaprenyl diphosphate = [GlcNAc-(1-&gt;4)-Mur2Ac(oyl-L-Ala-gamma-D-Glu-L-Lys-D-Ala-D-Ala)](n+1)-di-trans,octa-cis-undecaprenyl diphosphate + di-trans,octa-cis-undecaprenyl diphosphate + H(+)</text>
        <dbReference type="Rhea" id="RHEA:23708"/>
        <dbReference type="Rhea" id="RHEA-COMP:9602"/>
        <dbReference type="Rhea" id="RHEA-COMP:9603"/>
        <dbReference type="ChEBI" id="CHEBI:15378"/>
        <dbReference type="ChEBI" id="CHEBI:58405"/>
        <dbReference type="ChEBI" id="CHEBI:60033"/>
        <dbReference type="ChEBI" id="CHEBI:78435"/>
        <dbReference type="EC" id="2.4.99.28"/>
    </reaction>
</comment>
<evidence type="ECO:0000256" key="12">
    <source>
        <dbReference type="ARBA" id="ARBA00023306"/>
    </source>
</evidence>
<evidence type="ECO:0000256" key="7">
    <source>
        <dbReference type="ARBA" id="ARBA00022692"/>
    </source>
</evidence>
<feature type="transmembrane region" description="Helical" evidence="21">
    <location>
        <begin position="143"/>
        <end position="163"/>
    </location>
</feature>
<evidence type="ECO:0000256" key="1">
    <source>
        <dbReference type="ARBA" id="ARBA00004651"/>
    </source>
</evidence>
<dbReference type="PANTHER" id="PTHR30474:SF2">
    <property type="entry name" value="PEPTIDOGLYCAN GLYCOSYLTRANSFERASE FTSW-RELATED"/>
    <property type="match status" value="1"/>
</dbReference>
<dbReference type="EMBL" id="LCMG01000002">
    <property type="protein sequence ID" value="KKU34263.1"/>
    <property type="molecule type" value="Genomic_DNA"/>
</dbReference>
<feature type="transmembrane region" description="Helical" evidence="21">
    <location>
        <begin position="268"/>
        <end position="297"/>
    </location>
</feature>
<accession>A0A0G1RWB6</accession>